<feature type="domain" description="Response regulatory" evidence="9">
    <location>
        <begin position="7"/>
        <end position="124"/>
    </location>
</feature>
<keyword evidence="11" id="KW-1185">Reference proteome</keyword>
<evidence type="ECO:0000256" key="7">
    <source>
        <dbReference type="PROSITE-ProRule" id="PRU00169"/>
    </source>
</evidence>
<organism evidence="10 11">
    <name type="scientific">Pseudanabaena catenata USMAC16</name>
    <dbReference type="NCBI Taxonomy" id="1855837"/>
    <lineage>
        <taxon>Bacteria</taxon>
        <taxon>Bacillati</taxon>
        <taxon>Cyanobacteriota</taxon>
        <taxon>Cyanophyceae</taxon>
        <taxon>Pseudanabaenales</taxon>
        <taxon>Pseudanabaenaceae</taxon>
        <taxon>Pseudanabaena</taxon>
    </lineage>
</organism>
<comment type="caution">
    <text evidence="10">The sequence shown here is derived from an EMBL/GenBank/DDBJ whole genome shotgun (WGS) entry which is preliminary data.</text>
</comment>
<dbReference type="Proteomes" id="UP001152872">
    <property type="component" value="Unassembled WGS sequence"/>
</dbReference>
<evidence type="ECO:0000256" key="2">
    <source>
        <dbReference type="ARBA" id="ARBA00012438"/>
    </source>
</evidence>
<keyword evidence="10" id="KW-0067">ATP-binding</keyword>
<evidence type="ECO:0000313" key="11">
    <source>
        <dbReference type="Proteomes" id="UP001152872"/>
    </source>
</evidence>
<dbReference type="InterPro" id="IPR003594">
    <property type="entry name" value="HATPase_dom"/>
</dbReference>
<dbReference type="SMART" id="SM00388">
    <property type="entry name" value="HisKA"/>
    <property type="match status" value="1"/>
</dbReference>
<dbReference type="PRINTS" id="PR00344">
    <property type="entry name" value="BCTRLSENSOR"/>
</dbReference>
<dbReference type="Pfam" id="PF00512">
    <property type="entry name" value="HisKA"/>
    <property type="match status" value="1"/>
</dbReference>
<keyword evidence="10" id="KW-0547">Nucleotide-binding</keyword>
<dbReference type="PROSITE" id="PS50109">
    <property type="entry name" value="HIS_KIN"/>
    <property type="match status" value="1"/>
</dbReference>
<comment type="catalytic activity">
    <reaction evidence="1">
        <text>ATP + protein L-histidine = ADP + protein N-phospho-L-histidine.</text>
        <dbReference type="EC" id="2.7.13.3"/>
    </reaction>
</comment>
<dbReference type="InterPro" id="IPR004358">
    <property type="entry name" value="Sig_transdc_His_kin-like_C"/>
</dbReference>
<sequence length="381" mass="43304">MASEICPILLIDDDEDDYLLTRDFLSESEQLEFKLDWSSDYRDGLAKIAENRHAAYLLDYRLGKENGLELMQEAISRGCNKPIILLTGVGDSQVDRQAMSAGASDYLIKGKFLNPLLLERSILHAIERKRNELQQQQLMQELASVNQELKDFAHIVSHDLKAPLRGIASLSDWIIEDYADRLDEEGKKVLGLIGGRVRRMGELIDGVLQYSRIGRLREEKIPINLHQVVLGVIEFITPPAGIKIQIDRQLPQILADATRIQQLFQNLISNAIKYMGKSEGEIHIGYYETRGFWEFYISDTGIGIEAKYFNRIFQIFQALNPSDQPESTGVGLAIAKKIVEIYGGHIWVTSEIMQGSTFYFTLPICRNEEPSIFKADKHENL</sequence>
<dbReference type="InterPro" id="IPR036097">
    <property type="entry name" value="HisK_dim/P_sf"/>
</dbReference>
<proteinExistence type="predicted"/>
<dbReference type="PROSITE" id="PS50110">
    <property type="entry name" value="RESPONSE_REGULATORY"/>
    <property type="match status" value="1"/>
</dbReference>
<keyword evidence="5" id="KW-0418">Kinase</keyword>
<dbReference type="Pfam" id="PF00072">
    <property type="entry name" value="Response_reg"/>
    <property type="match status" value="1"/>
</dbReference>
<dbReference type="GO" id="GO:0000155">
    <property type="term" value="F:phosphorelay sensor kinase activity"/>
    <property type="evidence" value="ECO:0007669"/>
    <property type="project" value="InterPro"/>
</dbReference>
<dbReference type="GO" id="GO:0000156">
    <property type="term" value="F:phosphorelay response regulator activity"/>
    <property type="evidence" value="ECO:0007669"/>
    <property type="project" value="TreeGrafter"/>
</dbReference>
<protein>
    <recommendedName>
        <fullName evidence="2">histidine kinase</fullName>
        <ecNumber evidence="2">2.7.13.3</ecNumber>
    </recommendedName>
</protein>
<name>A0A9X4RKE1_9CYAN</name>
<dbReference type="PANTHER" id="PTHR42878">
    <property type="entry name" value="TWO-COMPONENT HISTIDINE KINASE"/>
    <property type="match status" value="1"/>
</dbReference>
<reference evidence="10" key="1">
    <citation type="submission" date="2019-05" db="EMBL/GenBank/DDBJ databases">
        <title>Whole genome sequencing of Pseudanabaena catenata USMAC16.</title>
        <authorList>
            <person name="Khan Z."/>
            <person name="Omar W.M."/>
            <person name="Convey P."/>
            <person name="Merican F."/>
            <person name="Najimudin N."/>
        </authorList>
    </citation>
    <scope>NUCLEOTIDE SEQUENCE</scope>
    <source>
        <strain evidence="10">USMAC16</strain>
    </source>
</reference>
<dbReference type="InterPro" id="IPR003661">
    <property type="entry name" value="HisK_dim/P_dom"/>
</dbReference>
<dbReference type="InterPro" id="IPR011006">
    <property type="entry name" value="CheY-like_superfamily"/>
</dbReference>
<dbReference type="InterPro" id="IPR005467">
    <property type="entry name" value="His_kinase_dom"/>
</dbReference>
<dbReference type="Gene3D" id="3.30.565.10">
    <property type="entry name" value="Histidine kinase-like ATPase, C-terminal domain"/>
    <property type="match status" value="1"/>
</dbReference>
<dbReference type="GO" id="GO:0005524">
    <property type="term" value="F:ATP binding"/>
    <property type="evidence" value="ECO:0007669"/>
    <property type="project" value="UniProtKB-KW"/>
</dbReference>
<dbReference type="Pfam" id="PF02518">
    <property type="entry name" value="HATPase_c"/>
    <property type="match status" value="1"/>
</dbReference>
<keyword evidence="6" id="KW-0902">Two-component regulatory system</keyword>
<dbReference type="SUPFAM" id="SSF47384">
    <property type="entry name" value="Homodimeric domain of signal transducing histidine kinase"/>
    <property type="match status" value="1"/>
</dbReference>
<evidence type="ECO:0000256" key="1">
    <source>
        <dbReference type="ARBA" id="ARBA00000085"/>
    </source>
</evidence>
<evidence type="ECO:0000256" key="3">
    <source>
        <dbReference type="ARBA" id="ARBA00022553"/>
    </source>
</evidence>
<evidence type="ECO:0000256" key="5">
    <source>
        <dbReference type="ARBA" id="ARBA00022777"/>
    </source>
</evidence>
<feature type="domain" description="Histidine kinase" evidence="8">
    <location>
        <begin position="155"/>
        <end position="366"/>
    </location>
</feature>
<evidence type="ECO:0000259" key="9">
    <source>
        <dbReference type="PROSITE" id="PS50110"/>
    </source>
</evidence>
<dbReference type="AlphaFoldDB" id="A0A9X4RKE1"/>
<keyword evidence="3 7" id="KW-0597">Phosphoprotein</keyword>
<dbReference type="CDD" id="cd00156">
    <property type="entry name" value="REC"/>
    <property type="match status" value="1"/>
</dbReference>
<dbReference type="GO" id="GO:0007234">
    <property type="term" value="P:osmosensory signaling via phosphorelay pathway"/>
    <property type="evidence" value="ECO:0007669"/>
    <property type="project" value="TreeGrafter"/>
</dbReference>
<dbReference type="InterPro" id="IPR036890">
    <property type="entry name" value="HATPase_C_sf"/>
</dbReference>
<dbReference type="CDD" id="cd00082">
    <property type="entry name" value="HisKA"/>
    <property type="match status" value="1"/>
</dbReference>
<dbReference type="EMBL" id="VBTY01000251">
    <property type="protein sequence ID" value="MDG3496950.1"/>
    <property type="molecule type" value="Genomic_DNA"/>
</dbReference>
<dbReference type="SUPFAM" id="SSF52172">
    <property type="entry name" value="CheY-like"/>
    <property type="match status" value="1"/>
</dbReference>
<feature type="modified residue" description="4-aspartylphosphate" evidence="7">
    <location>
        <position position="59"/>
    </location>
</feature>
<evidence type="ECO:0000256" key="4">
    <source>
        <dbReference type="ARBA" id="ARBA00022679"/>
    </source>
</evidence>
<gene>
    <name evidence="10" type="ORF">FEV09_20630</name>
</gene>
<dbReference type="SMART" id="SM00448">
    <property type="entry name" value="REC"/>
    <property type="match status" value="1"/>
</dbReference>
<dbReference type="InterPro" id="IPR050351">
    <property type="entry name" value="BphY/WalK/GraS-like"/>
</dbReference>
<dbReference type="PANTHER" id="PTHR42878:SF15">
    <property type="entry name" value="BACTERIOPHYTOCHROME"/>
    <property type="match status" value="1"/>
</dbReference>
<keyword evidence="4" id="KW-0808">Transferase</keyword>
<evidence type="ECO:0000259" key="8">
    <source>
        <dbReference type="PROSITE" id="PS50109"/>
    </source>
</evidence>
<accession>A0A9X4RKE1</accession>
<dbReference type="GO" id="GO:0030295">
    <property type="term" value="F:protein kinase activator activity"/>
    <property type="evidence" value="ECO:0007669"/>
    <property type="project" value="TreeGrafter"/>
</dbReference>
<dbReference type="RefSeq" id="WP_009629153.1">
    <property type="nucleotide sequence ID" value="NZ_VBTY01000251.1"/>
</dbReference>
<dbReference type="InterPro" id="IPR001789">
    <property type="entry name" value="Sig_transdc_resp-reg_receiver"/>
</dbReference>
<dbReference type="Gene3D" id="3.40.50.2300">
    <property type="match status" value="1"/>
</dbReference>
<dbReference type="SMART" id="SM00387">
    <property type="entry name" value="HATPase_c"/>
    <property type="match status" value="1"/>
</dbReference>
<dbReference type="Gene3D" id="1.10.287.130">
    <property type="match status" value="1"/>
</dbReference>
<dbReference type="EC" id="2.7.13.3" evidence="2"/>
<dbReference type="FunFam" id="3.30.565.10:FF:000006">
    <property type="entry name" value="Sensor histidine kinase WalK"/>
    <property type="match status" value="1"/>
</dbReference>
<evidence type="ECO:0000313" key="10">
    <source>
        <dbReference type="EMBL" id="MDG3496950.1"/>
    </source>
</evidence>
<evidence type="ECO:0000256" key="6">
    <source>
        <dbReference type="ARBA" id="ARBA00023012"/>
    </source>
</evidence>
<dbReference type="SUPFAM" id="SSF55874">
    <property type="entry name" value="ATPase domain of HSP90 chaperone/DNA topoisomerase II/histidine kinase"/>
    <property type="match status" value="1"/>
</dbReference>